<feature type="region of interest" description="Disordered" evidence="6">
    <location>
        <begin position="568"/>
        <end position="596"/>
    </location>
</feature>
<dbReference type="SUPFAM" id="SSF52540">
    <property type="entry name" value="P-loop containing nucleoside triphosphate hydrolases"/>
    <property type="match status" value="1"/>
</dbReference>
<comment type="caution">
    <text evidence="9">The sequence shown here is derived from an EMBL/GenBank/DDBJ whole genome shotgun (WGS) entry which is preliminary data.</text>
</comment>
<feature type="domain" description="TraD/TraG TraM recognition site" evidence="8">
    <location>
        <begin position="414"/>
        <end position="532"/>
    </location>
</feature>
<dbReference type="AlphaFoldDB" id="A0A7W5YTA4"/>
<gene>
    <name evidence="9" type="ORF">FHR33_009715</name>
</gene>
<evidence type="ECO:0000256" key="6">
    <source>
        <dbReference type="SAM" id="MobiDB-lite"/>
    </source>
</evidence>
<keyword evidence="4 7" id="KW-1133">Transmembrane helix</keyword>
<proteinExistence type="predicted"/>
<evidence type="ECO:0000256" key="2">
    <source>
        <dbReference type="ARBA" id="ARBA00022475"/>
    </source>
</evidence>
<comment type="subcellular location">
    <subcellularLocation>
        <location evidence="1">Cell membrane</location>
        <topology evidence="1">Multi-pass membrane protein</topology>
    </subcellularLocation>
</comment>
<evidence type="ECO:0000313" key="9">
    <source>
        <dbReference type="EMBL" id="MBB3733762.1"/>
    </source>
</evidence>
<feature type="compositionally biased region" description="Basic residues" evidence="6">
    <location>
        <begin position="575"/>
        <end position="586"/>
    </location>
</feature>
<reference evidence="9 10" key="1">
    <citation type="submission" date="2020-08" db="EMBL/GenBank/DDBJ databases">
        <title>Sequencing the genomes of 1000 actinobacteria strains.</title>
        <authorList>
            <person name="Klenk H.-P."/>
        </authorList>
    </citation>
    <scope>NUCLEOTIDE SEQUENCE [LARGE SCALE GENOMIC DNA]</scope>
    <source>
        <strain evidence="9 10">DSM 44320</strain>
    </source>
</reference>
<organism evidence="9 10">
    <name type="scientific">Nonomuraea dietziae</name>
    <dbReference type="NCBI Taxonomy" id="65515"/>
    <lineage>
        <taxon>Bacteria</taxon>
        <taxon>Bacillati</taxon>
        <taxon>Actinomycetota</taxon>
        <taxon>Actinomycetes</taxon>
        <taxon>Streptosporangiales</taxon>
        <taxon>Streptosporangiaceae</taxon>
        <taxon>Nonomuraea</taxon>
    </lineage>
</organism>
<dbReference type="CDD" id="cd01127">
    <property type="entry name" value="TrwB_TraG_TraD_VirD4"/>
    <property type="match status" value="1"/>
</dbReference>
<name>A0A7W5YTA4_9ACTN</name>
<dbReference type="PANTHER" id="PTHR37937">
    <property type="entry name" value="CONJUGATIVE TRANSFER: DNA TRANSPORT"/>
    <property type="match status" value="1"/>
</dbReference>
<dbReference type="Gene3D" id="3.40.50.300">
    <property type="entry name" value="P-loop containing nucleotide triphosphate hydrolases"/>
    <property type="match status" value="1"/>
</dbReference>
<keyword evidence="5 7" id="KW-0472">Membrane</keyword>
<evidence type="ECO:0000256" key="4">
    <source>
        <dbReference type="ARBA" id="ARBA00022989"/>
    </source>
</evidence>
<accession>A0A7W5YTA4</accession>
<keyword evidence="10" id="KW-1185">Reference proteome</keyword>
<dbReference type="Pfam" id="PF12696">
    <property type="entry name" value="TraG-D_C"/>
    <property type="match status" value="1"/>
</dbReference>
<evidence type="ECO:0000256" key="1">
    <source>
        <dbReference type="ARBA" id="ARBA00004651"/>
    </source>
</evidence>
<evidence type="ECO:0000313" key="10">
    <source>
        <dbReference type="Proteomes" id="UP000579945"/>
    </source>
</evidence>
<keyword evidence="3 7" id="KW-0812">Transmembrane</keyword>
<dbReference type="GO" id="GO:0005886">
    <property type="term" value="C:plasma membrane"/>
    <property type="evidence" value="ECO:0007669"/>
    <property type="project" value="UniProtKB-SubCell"/>
</dbReference>
<evidence type="ECO:0000259" key="8">
    <source>
        <dbReference type="Pfam" id="PF12696"/>
    </source>
</evidence>
<evidence type="ECO:0000256" key="3">
    <source>
        <dbReference type="ARBA" id="ARBA00022692"/>
    </source>
</evidence>
<protein>
    <submittedName>
        <fullName evidence="9">Type IV secretory pathway TraG/TraD family ATPase VirD4</fullName>
    </submittedName>
</protein>
<evidence type="ECO:0000256" key="7">
    <source>
        <dbReference type="SAM" id="Phobius"/>
    </source>
</evidence>
<dbReference type="Proteomes" id="UP000579945">
    <property type="component" value="Unassembled WGS sequence"/>
</dbReference>
<dbReference type="InterPro" id="IPR032689">
    <property type="entry name" value="TraG-D_C"/>
</dbReference>
<keyword evidence="2" id="KW-1003">Cell membrane</keyword>
<dbReference type="EMBL" id="JACIBV010000003">
    <property type="protein sequence ID" value="MBB3733762.1"/>
    <property type="molecule type" value="Genomic_DNA"/>
</dbReference>
<evidence type="ECO:0000256" key="5">
    <source>
        <dbReference type="ARBA" id="ARBA00023136"/>
    </source>
</evidence>
<sequence length="596" mass="63428">MGSMSGEGRGHDPADVAPWLILAVAAAAGVLVAMIWLGGTLGALVSGAGWRPPPFSLTLLLRLPDGTEQDWPGVPPLAVWSGIAVTSGATTALAVPAVTAGYRWFSRNPGLAGLRDLRGLTPRGAAKVARRLRPSLSGAKNIPPDQAGMLIGEHNGVELRGSWEDVYLALMAPRSGKTTALVAPMAIRAPGAVLLTSRKSDAYTTTWAPRSARGHLWVFDPQQICHADQDWWWDLLAEAITVEGARRLSGHFIACAFSASERSNYWALAASNLLCGLFHAAATSDGTIHDVLDWLANPADPAPVEALRQAGAIGLAGDLQSTIRLPAETRGGVYSTAAQTMACLLDPVISKWITPDPGKPQFDPEDFVTGSDTLYLFSKKGRGGAAPLVAAFADAVLQAAISAAERAGGRNDPPLVAILDEAANIAPIEDLPDLYSFLGSLGIPIVTILQSYQQGARVWGQAGMDALWGAATVKVLGAGLDDSDFAEKISRLIGEHRITETSVSHSRQGRSVSHSSRKERIYSAADVRALPKGTALLLLTGIRAAVITLRPWMAEPYADRLRAATKRAERDITRRALRKRPQRSPRSRPPTTLSRR</sequence>
<dbReference type="InterPro" id="IPR027417">
    <property type="entry name" value="P-loop_NTPase"/>
</dbReference>
<feature type="transmembrane region" description="Helical" evidence="7">
    <location>
        <begin position="20"/>
        <end position="45"/>
    </location>
</feature>
<dbReference type="InterPro" id="IPR051539">
    <property type="entry name" value="T4SS-coupling_protein"/>
</dbReference>
<dbReference type="PANTHER" id="PTHR37937:SF1">
    <property type="entry name" value="CONJUGATIVE TRANSFER: DNA TRANSPORT"/>
    <property type="match status" value="1"/>
</dbReference>